<name>A0A1I4REE0_9EURY</name>
<organism evidence="1 2">
    <name type="scientific">Methanolobus profundi</name>
    <dbReference type="NCBI Taxonomy" id="487685"/>
    <lineage>
        <taxon>Archaea</taxon>
        <taxon>Methanobacteriati</taxon>
        <taxon>Methanobacteriota</taxon>
        <taxon>Stenosarchaea group</taxon>
        <taxon>Methanomicrobia</taxon>
        <taxon>Methanosarcinales</taxon>
        <taxon>Methanosarcinaceae</taxon>
        <taxon>Methanolobus</taxon>
    </lineage>
</organism>
<sequence length="208" mass="22454">MRNNNIPVIILLILIIIAPSGCVRTDAPASAIDEKQVTAVLDDGILMVPIEGKTVSIYKPFDPENVTEIPATAYFSGTVDKNNSVILEGIITIGGENETVRLSGNAGKVFSGWNVPDGAKPIEKKVGTTTLTRYEGATRKYTTYVNVQDENGEYVLQGQFLEDNHGGFIGTIVRDGKECIIALRGNSSSFCENVTLINTTEAEEELEA</sequence>
<dbReference type="RefSeq" id="WP_091935529.1">
    <property type="nucleotide sequence ID" value="NZ_FOUJ01000002.1"/>
</dbReference>
<reference evidence="2" key="1">
    <citation type="submission" date="2016-10" db="EMBL/GenBank/DDBJ databases">
        <authorList>
            <person name="Varghese N."/>
            <person name="Submissions S."/>
        </authorList>
    </citation>
    <scope>NUCLEOTIDE SEQUENCE [LARGE SCALE GENOMIC DNA]</scope>
    <source>
        <strain evidence="2">Mob M</strain>
    </source>
</reference>
<evidence type="ECO:0000313" key="1">
    <source>
        <dbReference type="EMBL" id="SFM50575.1"/>
    </source>
</evidence>
<dbReference type="AlphaFoldDB" id="A0A1I4REE0"/>
<dbReference type="Proteomes" id="UP000198535">
    <property type="component" value="Unassembled WGS sequence"/>
</dbReference>
<proteinExistence type="predicted"/>
<dbReference type="EMBL" id="FOUJ01000002">
    <property type="protein sequence ID" value="SFM50575.1"/>
    <property type="molecule type" value="Genomic_DNA"/>
</dbReference>
<dbReference type="OrthoDB" id="137543at2157"/>
<evidence type="ECO:0000313" key="2">
    <source>
        <dbReference type="Proteomes" id="UP000198535"/>
    </source>
</evidence>
<gene>
    <name evidence="1" type="ORF">SAMN04488696_1526</name>
</gene>
<protein>
    <submittedName>
        <fullName evidence="1">Uncharacterized protein</fullName>
    </submittedName>
</protein>
<accession>A0A1I4REE0</accession>
<keyword evidence="2" id="KW-1185">Reference proteome</keyword>